<keyword evidence="2 6" id="KW-0479">Metal-binding</keyword>
<evidence type="ECO:0000256" key="4">
    <source>
        <dbReference type="ARBA" id="ARBA00022833"/>
    </source>
</evidence>
<keyword evidence="3 6" id="KW-0378">Hydrolase</keyword>
<comment type="function">
    <text evidence="6">Has oligopeptidase activity and degrades a variety of small bioactive peptides.</text>
</comment>
<dbReference type="Gene3D" id="1.20.140.70">
    <property type="entry name" value="Oligopeptidase f, N-terminal domain"/>
    <property type="match status" value="1"/>
</dbReference>
<evidence type="ECO:0000259" key="8">
    <source>
        <dbReference type="Pfam" id="PF08439"/>
    </source>
</evidence>
<dbReference type="InterPro" id="IPR045090">
    <property type="entry name" value="Pept_M3A_M3B"/>
</dbReference>
<feature type="domain" description="Oligopeptidase F N-terminal" evidence="8">
    <location>
        <begin position="148"/>
        <end position="217"/>
    </location>
</feature>
<dbReference type="GO" id="GO:0046872">
    <property type="term" value="F:metal ion binding"/>
    <property type="evidence" value="ECO:0007669"/>
    <property type="project" value="UniProtKB-UniRule"/>
</dbReference>
<proteinExistence type="inferred from homology"/>
<keyword evidence="5 6" id="KW-0482">Metalloprotease</keyword>
<dbReference type="EC" id="3.4.24.-" evidence="6"/>
<dbReference type="Proteomes" id="UP000295832">
    <property type="component" value="Unassembled WGS sequence"/>
</dbReference>
<dbReference type="AlphaFoldDB" id="A0A4R8H2V0"/>
<dbReference type="GO" id="GO:0004222">
    <property type="term" value="F:metalloendopeptidase activity"/>
    <property type="evidence" value="ECO:0007669"/>
    <property type="project" value="UniProtKB-UniRule"/>
</dbReference>
<protein>
    <recommendedName>
        <fullName evidence="6">Oligopeptidase F</fullName>
        <ecNumber evidence="6">3.4.24.-</ecNumber>
    </recommendedName>
</protein>
<evidence type="ECO:0000256" key="3">
    <source>
        <dbReference type="ARBA" id="ARBA00022801"/>
    </source>
</evidence>
<dbReference type="InterPro" id="IPR042088">
    <property type="entry name" value="OligoPept_F_C"/>
</dbReference>
<dbReference type="NCBIfam" id="TIGR00181">
    <property type="entry name" value="pepF"/>
    <property type="match status" value="1"/>
</dbReference>
<comment type="cofactor">
    <cofactor evidence="6">
        <name>Zn(2+)</name>
        <dbReference type="ChEBI" id="CHEBI:29105"/>
    </cofactor>
    <text evidence="6">Binds 1 zinc ion.</text>
</comment>
<organism evidence="9 10">
    <name type="scientific">Orenia marismortui</name>
    <dbReference type="NCBI Taxonomy" id="46469"/>
    <lineage>
        <taxon>Bacteria</taxon>
        <taxon>Bacillati</taxon>
        <taxon>Bacillota</taxon>
        <taxon>Clostridia</taxon>
        <taxon>Halanaerobiales</taxon>
        <taxon>Halobacteroidaceae</taxon>
        <taxon>Orenia</taxon>
    </lineage>
</organism>
<dbReference type="PANTHER" id="PTHR11804">
    <property type="entry name" value="PROTEASE M3 THIMET OLIGOPEPTIDASE-RELATED"/>
    <property type="match status" value="1"/>
</dbReference>
<dbReference type="STRING" id="926561.GCA_000379025_00370"/>
<name>A0A4R8H2V0_9FIRM</name>
<accession>A0A4R8H2V0</accession>
<evidence type="ECO:0000256" key="2">
    <source>
        <dbReference type="ARBA" id="ARBA00022723"/>
    </source>
</evidence>
<dbReference type="GO" id="GO:0006508">
    <property type="term" value="P:proteolysis"/>
    <property type="evidence" value="ECO:0007669"/>
    <property type="project" value="UniProtKB-KW"/>
</dbReference>
<dbReference type="SUPFAM" id="SSF55486">
    <property type="entry name" value="Metalloproteases ('zincins'), catalytic domain"/>
    <property type="match status" value="1"/>
</dbReference>
<comment type="similarity">
    <text evidence="6">Belongs to the peptidase M3B family.</text>
</comment>
<dbReference type="Pfam" id="PF08439">
    <property type="entry name" value="Peptidase_M3_N"/>
    <property type="match status" value="1"/>
</dbReference>
<evidence type="ECO:0000256" key="5">
    <source>
        <dbReference type="ARBA" id="ARBA00023049"/>
    </source>
</evidence>
<evidence type="ECO:0000313" key="9">
    <source>
        <dbReference type="EMBL" id="TDX52940.1"/>
    </source>
</evidence>
<reference evidence="9 10" key="1">
    <citation type="submission" date="2019-03" db="EMBL/GenBank/DDBJ databases">
        <title>Subsurface microbial communities from deep shales in Ohio and West Virginia, USA.</title>
        <authorList>
            <person name="Wrighton K."/>
        </authorList>
    </citation>
    <scope>NUCLEOTIDE SEQUENCE [LARGE SCALE GENOMIC DNA]</scope>
    <source>
        <strain evidence="9 10">MSL 6dP</strain>
    </source>
</reference>
<keyword evidence="4 6" id="KW-0862">Zinc</keyword>
<evidence type="ECO:0000256" key="1">
    <source>
        <dbReference type="ARBA" id="ARBA00022670"/>
    </source>
</evidence>
<sequence>MIFESNYLKKKNILSILVTLSILVVFTLSQSGEAKNTLPSREEISTEYKWDLSDIYASDQAWEDDFNQLEQNLSSIKVYKGKLSKSSTNLFEALKLQSSFDRSLSKLYNYAARKRDQDTRNNKYQVMFSKVQGLYGKFVSTVSFIEAEIIQIPTDKINQFVKEKEGLKLYQRYLEEIIRQKEHYLSPKEEQIIASTSELAQTPSNIFAMINNADLKFPTIRNEEGEEVELTKGRYYQFIKSNNRQVRKDAFDALYNTYLDLKNTFAATLNANVKKNIFYSKVRGYNSSLESSLAGNNIPVKVYDNLIKTVSDNMNSMYKYVALRKRALDVDQLHMYDLYTPIVKDVEMEFDYEEAQDIILKALEPMGEEYLQVVKRAFEERWIDVYENQGKRSGAYSASSYDAHPYILLNYGGGISDLFTLAHELGHTLHSYYSNQEQPYIYSDYSIFVAEVASTVNESLLMQYLLKNTTDKEARKYLLNYYLEQFKSTIYRQTMFAEFEKEIHQRAERGQALTAKSLSNYYHQLNQKYFGDQIIIDKKIDIEWARIPHFYYNFYVYQYATGFSAAISLSQQILDEGQPAVDRYIDFLKSGSSNDPISLLNKAGVNMTDSKAIEDALDIFSDLIDQMEKLI</sequence>
<evidence type="ECO:0000256" key="6">
    <source>
        <dbReference type="RuleBase" id="RU368091"/>
    </source>
</evidence>
<dbReference type="RefSeq" id="WP_134115156.1">
    <property type="nucleotide sequence ID" value="NZ_SOEG01000004.1"/>
</dbReference>
<dbReference type="EMBL" id="SOEG01000004">
    <property type="protein sequence ID" value="TDX52940.1"/>
    <property type="molecule type" value="Genomic_DNA"/>
</dbReference>
<comment type="caution">
    <text evidence="9">The sequence shown here is derived from an EMBL/GenBank/DDBJ whole genome shotgun (WGS) entry which is preliminary data.</text>
</comment>
<evidence type="ECO:0000259" key="7">
    <source>
        <dbReference type="Pfam" id="PF01432"/>
    </source>
</evidence>
<gene>
    <name evidence="9" type="ORF">C7959_10465</name>
</gene>
<evidence type="ECO:0000313" key="10">
    <source>
        <dbReference type="Proteomes" id="UP000295832"/>
    </source>
</evidence>
<dbReference type="Gene3D" id="1.10.287.830">
    <property type="entry name" value="putative peptidase helix hairpin domain like"/>
    <property type="match status" value="1"/>
</dbReference>
<dbReference type="Pfam" id="PF01432">
    <property type="entry name" value="Peptidase_M3"/>
    <property type="match status" value="1"/>
</dbReference>
<keyword evidence="1 6" id="KW-0645">Protease</keyword>
<dbReference type="PANTHER" id="PTHR11804:SF84">
    <property type="entry name" value="SACCHAROLYSIN"/>
    <property type="match status" value="1"/>
</dbReference>
<dbReference type="InterPro" id="IPR013647">
    <property type="entry name" value="OligopepF_N_dom"/>
</dbReference>
<dbReference type="GO" id="GO:0006518">
    <property type="term" value="P:peptide metabolic process"/>
    <property type="evidence" value="ECO:0007669"/>
    <property type="project" value="TreeGrafter"/>
</dbReference>
<dbReference type="InterPro" id="IPR001567">
    <property type="entry name" value="Pept_M3A_M3B_dom"/>
</dbReference>
<keyword evidence="10" id="KW-1185">Reference proteome</keyword>
<dbReference type="CDD" id="cd09608">
    <property type="entry name" value="M3B_PepF"/>
    <property type="match status" value="1"/>
</dbReference>
<feature type="domain" description="Peptidase M3A/M3B catalytic" evidence="7">
    <location>
        <begin position="239"/>
        <end position="618"/>
    </location>
</feature>
<dbReference type="Gene3D" id="1.10.1370.20">
    <property type="entry name" value="Oligoendopeptidase f, C-terminal domain"/>
    <property type="match status" value="1"/>
</dbReference>
<dbReference type="InterPro" id="IPR004438">
    <property type="entry name" value="Peptidase_M3B"/>
</dbReference>